<reference evidence="1 2" key="1">
    <citation type="journal article" date="2014" name="Genome Announc.">
        <title>Draft Genome Sequences of Two Vibrionaceae Species, Vibrio ponticus C121 and Photobacterium aphoticum C119, Isolated as Coral Reef Microbiota.</title>
        <authorList>
            <person name="Al-saari N."/>
            <person name="Meirelles P.M."/>
            <person name="Mino S."/>
            <person name="Suda W."/>
            <person name="Oshima K."/>
            <person name="Hattori M."/>
            <person name="Ohkuma M."/>
            <person name="Thompson F.L."/>
            <person name="Gomez-Gil B."/>
            <person name="Sawabe T."/>
            <person name="Sawabe T."/>
        </authorList>
    </citation>
    <scope>NUCLEOTIDE SEQUENCE [LARGE SCALE GENOMIC DNA]</scope>
    <source>
        <strain evidence="1 2">JCM 19237</strain>
    </source>
</reference>
<protein>
    <submittedName>
        <fullName evidence="1">Methyl-accepting chemotaxis protein I</fullName>
    </submittedName>
</protein>
<dbReference type="Proteomes" id="UP000029227">
    <property type="component" value="Unassembled WGS sequence"/>
</dbReference>
<evidence type="ECO:0000313" key="2">
    <source>
        <dbReference type="Proteomes" id="UP000029227"/>
    </source>
</evidence>
<sequence>MTQDINRNVSNMSEIINQNVAGISQSAMASNELSRLAEQQKQQLSFFKL</sequence>
<proteinExistence type="predicted"/>
<dbReference type="AlphaFoldDB" id="A0A090QXN6"/>
<name>A0A090QXN6_9GAMM</name>
<dbReference type="Gene3D" id="1.10.287.950">
    <property type="entry name" value="Methyl-accepting chemotaxis protein"/>
    <property type="match status" value="1"/>
</dbReference>
<accession>A0A090QXN6</accession>
<evidence type="ECO:0000313" key="1">
    <source>
        <dbReference type="EMBL" id="GAL06634.1"/>
    </source>
</evidence>
<dbReference type="EMBL" id="BBMN01000012">
    <property type="protein sequence ID" value="GAL06634.1"/>
    <property type="molecule type" value="Genomic_DNA"/>
</dbReference>
<gene>
    <name evidence="1" type="ORF">JCM19237_2731</name>
</gene>
<dbReference type="STRING" id="754436.JCM19237_2731"/>
<comment type="caution">
    <text evidence="1">The sequence shown here is derived from an EMBL/GenBank/DDBJ whole genome shotgun (WGS) entry which is preliminary data.</text>
</comment>
<dbReference type="eggNOG" id="COG0840">
    <property type="taxonomic scope" value="Bacteria"/>
</dbReference>
<dbReference type="SUPFAM" id="SSF58104">
    <property type="entry name" value="Methyl-accepting chemotaxis protein (MCP) signaling domain"/>
    <property type="match status" value="1"/>
</dbReference>
<organism evidence="1 2">
    <name type="scientific">Photobacterium aphoticum</name>
    <dbReference type="NCBI Taxonomy" id="754436"/>
    <lineage>
        <taxon>Bacteria</taxon>
        <taxon>Pseudomonadati</taxon>
        <taxon>Pseudomonadota</taxon>
        <taxon>Gammaproteobacteria</taxon>
        <taxon>Vibrionales</taxon>
        <taxon>Vibrionaceae</taxon>
        <taxon>Photobacterium</taxon>
    </lineage>
</organism>